<accession>A0A0F9GM74</accession>
<organism evidence="1">
    <name type="scientific">marine sediment metagenome</name>
    <dbReference type="NCBI Taxonomy" id="412755"/>
    <lineage>
        <taxon>unclassified sequences</taxon>
        <taxon>metagenomes</taxon>
        <taxon>ecological metagenomes</taxon>
    </lineage>
</organism>
<gene>
    <name evidence="1" type="ORF">LCGC14_1810110</name>
</gene>
<comment type="caution">
    <text evidence="1">The sequence shown here is derived from an EMBL/GenBank/DDBJ whole genome shotgun (WGS) entry which is preliminary data.</text>
</comment>
<proteinExistence type="predicted"/>
<dbReference type="EMBL" id="LAZR01017569">
    <property type="protein sequence ID" value="KKL99868.1"/>
    <property type="molecule type" value="Genomic_DNA"/>
</dbReference>
<name>A0A0F9GM74_9ZZZZ</name>
<sequence length="61" mass="7261">MYCNTCRKWFNRMVGWVGYDCPKCQDIFNKKIEEVRKELGAPRGRLVIPLHQNGEYRKKGV</sequence>
<dbReference type="AlphaFoldDB" id="A0A0F9GM74"/>
<protein>
    <submittedName>
        <fullName evidence="1">Uncharacterized protein</fullName>
    </submittedName>
</protein>
<evidence type="ECO:0000313" key="1">
    <source>
        <dbReference type="EMBL" id="KKL99868.1"/>
    </source>
</evidence>
<reference evidence="1" key="1">
    <citation type="journal article" date="2015" name="Nature">
        <title>Complex archaea that bridge the gap between prokaryotes and eukaryotes.</title>
        <authorList>
            <person name="Spang A."/>
            <person name="Saw J.H."/>
            <person name="Jorgensen S.L."/>
            <person name="Zaremba-Niedzwiedzka K."/>
            <person name="Martijn J."/>
            <person name="Lind A.E."/>
            <person name="van Eijk R."/>
            <person name="Schleper C."/>
            <person name="Guy L."/>
            <person name="Ettema T.J."/>
        </authorList>
    </citation>
    <scope>NUCLEOTIDE SEQUENCE</scope>
</reference>